<protein>
    <submittedName>
        <fullName evidence="4">Outer membrane beta-barrel protein</fullName>
    </submittedName>
</protein>
<name>A0ABY8AMR3_9GAMM</name>
<gene>
    <name evidence="4" type="ORF">PXX05_08345</name>
</gene>
<evidence type="ECO:0000313" key="4">
    <source>
        <dbReference type="EMBL" id="WED41945.1"/>
    </source>
</evidence>
<accession>A0ABY8AMR3</accession>
<keyword evidence="1 2" id="KW-0732">Signal</keyword>
<feature type="domain" description="Outer membrane protein beta-barrel" evidence="3">
    <location>
        <begin position="16"/>
        <end position="223"/>
    </location>
</feature>
<dbReference type="Pfam" id="PF13505">
    <property type="entry name" value="OMP_b-brl"/>
    <property type="match status" value="1"/>
</dbReference>
<dbReference type="SUPFAM" id="SSF56925">
    <property type="entry name" value="OMPA-like"/>
    <property type="match status" value="1"/>
</dbReference>
<evidence type="ECO:0000313" key="5">
    <source>
        <dbReference type="Proteomes" id="UP001222087"/>
    </source>
</evidence>
<evidence type="ECO:0000256" key="1">
    <source>
        <dbReference type="ARBA" id="ARBA00022729"/>
    </source>
</evidence>
<dbReference type="EMBL" id="CP119078">
    <property type="protein sequence ID" value="WED41945.1"/>
    <property type="molecule type" value="Genomic_DNA"/>
</dbReference>
<evidence type="ECO:0000256" key="2">
    <source>
        <dbReference type="SAM" id="SignalP"/>
    </source>
</evidence>
<feature type="signal peptide" evidence="2">
    <location>
        <begin position="1"/>
        <end position="18"/>
    </location>
</feature>
<dbReference type="InterPro" id="IPR011250">
    <property type="entry name" value="OMP/PagP_B-barrel"/>
</dbReference>
<dbReference type="Gene3D" id="2.40.160.20">
    <property type="match status" value="1"/>
</dbReference>
<evidence type="ECO:0000259" key="3">
    <source>
        <dbReference type="Pfam" id="PF13505"/>
    </source>
</evidence>
<sequence>MRIAFFSAAMLASGLLSAAVPIDGWYASVFGGYTYVPDNVSNTTYYPPGYFTNTTYAFLRAHPSYNNGWNAGGRIGYQSMPLRYEAELTYLQAYLSKFKINHARQLGVDGETTGTFGMANVYYDFPEMVPCIATFVGVGLGYGYVTAELNGKGPIGVSGPAFTTHFKVDDGVFAYQATAGFTYNFAENYAVNLAYRYLGTERADDFNKVFQAHLASAGVVYRFDGASYK</sequence>
<organism evidence="4 5">
    <name type="scientific">Legionella cardiaca</name>
    <dbReference type="NCBI Taxonomy" id="1071983"/>
    <lineage>
        <taxon>Bacteria</taxon>
        <taxon>Pseudomonadati</taxon>
        <taxon>Pseudomonadota</taxon>
        <taxon>Gammaproteobacteria</taxon>
        <taxon>Legionellales</taxon>
        <taxon>Legionellaceae</taxon>
        <taxon>Legionella</taxon>
    </lineage>
</organism>
<dbReference type="Proteomes" id="UP001222087">
    <property type="component" value="Chromosome"/>
</dbReference>
<feature type="chain" id="PRO_5046487497" evidence="2">
    <location>
        <begin position="19"/>
        <end position="229"/>
    </location>
</feature>
<keyword evidence="5" id="KW-1185">Reference proteome</keyword>
<dbReference type="RefSeq" id="WP_275087769.1">
    <property type="nucleotide sequence ID" value="NZ_CP119078.1"/>
</dbReference>
<proteinExistence type="predicted"/>
<dbReference type="InterPro" id="IPR027385">
    <property type="entry name" value="Beta-barrel_OMP"/>
</dbReference>
<reference evidence="4 5" key="1">
    <citation type="submission" date="2023-02" db="EMBL/GenBank/DDBJ databases">
        <title>Genome Sequence of L. cardiaca H63T.</title>
        <authorList>
            <person name="Lopez A.E."/>
            <person name="Cianciotto N.P."/>
        </authorList>
    </citation>
    <scope>NUCLEOTIDE SEQUENCE [LARGE SCALE GENOMIC DNA]</scope>
    <source>
        <strain evidence="4 5">H63</strain>
    </source>
</reference>